<reference evidence="1 2" key="1">
    <citation type="submission" date="2016-09" db="EMBL/GenBank/DDBJ databases">
        <title>Bacillus aquimaris SAMM genome sequence reveals colonization and biosurfactant production capacities.</title>
        <authorList>
            <person name="Waghmode S.R."/>
            <person name="Suryavanshi M.V."/>
        </authorList>
    </citation>
    <scope>NUCLEOTIDE SEQUENCE [LARGE SCALE GENOMIC DNA]</scope>
    <source>
        <strain evidence="1 2">SAMM</strain>
    </source>
</reference>
<accession>A0A1J6WLK1</accession>
<evidence type="ECO:0000313" key="1">
    <source>
        <dbReference type="EMBL" id="OIU68839.1"/>
    </source>
</evidence>
<dbReference type="EMBL" id="MINN01000128">
    <property type="protein sequence ID" value="OIU68839.1"/>
    <property type="molecule type" value="Genomic_DNA"/>
</dbReference>
<organism evidence="1 2">
    <name type="scientific">Rossellomorea aquimaris</name>
    <dbReference type="NCBI Taxonomy" id="189382"/>
    <lineage>
        <taxon>Bacteria</taxon>
        <taxon>Bacillati</taxon>
        <taxon>Bacillota</taxon>
        <taxon>Bacilli</taxon>
        <taxon>Bacillales</taxon>
        <taxon>Bacillaceae</taxon>
        <taxon>Rossellomorea</taxon>
    </lineage>
</organism>
<sequence>MVVQKHLEWPGAGAGLSYNKKRGPIIIGPYTDETDLFEEVALILLYVPFIQVNGQKPHPL</sequence>
<dbReference type="AlphaFoldDB" id="A0A1J6WLK1"/>
<protein>
    <submittedName>
        <fullName evidence="1">Uncharacterized protein</fullName>
    </submittedName>
</protein>
<keyword evidence="2" id="KW-1185">Reference proteome</keyword>
<comment type="caution">
    <text evidence="1">The sequence shown here is derived from an EMBL/GenBank/DDBJ whole genome shotgun (WGS) entry which is preliminary data.</text>
</comment>
<proteinExistence type="predicted"/>
<name>A0A1J6WLK1_9BACI</name>
<dbReference type="Proteomes" id="UP000182062">
    <property type="component" value="Unassembled WGS sequence"/>
</dbReference>
<evidence type="ECO:0000313" key="2">
    <source>
        <dbReference type="Proteomes" id="UP000182062"/>
    </source>
</evidence>
<gene>
    <name evidence="1" type="ORF">BHE18_18200</name>
</gene>